<protein>
    <submittedName>
        <fullName evidence="1">Putative Zn-binding protein involved in type VI secretion</fullName>
    </submittedName>
</protein>
<dbReference type="Proteomes" id="UP000577362">
    <property type="component" value="Unassembled WGS sequence"/>
</dbReference>
<dbReference type="EMBL" id="JACIEN010000001">
    <property type="protein sequence ID" value="MBB4016734.1"/>
    <property type="molecule type" value="Genomic_DNA"/>
</dbReference>
<dbReference type="AlphaFoldDB" id="A0A840BUW0"/>
<name>A0A840BUW0_9HYPH</name>
<dbReference type="Pfam" id="PF05488">
    <property type="entry name" value="PAAR_motif"/>
    <property type="match status" value="1"/>
</dbReference>
<dbReference type="Gene3D" id="2.60.200.60">
    <property type="match status" value="1"/>
</dbReference>
<comment type="caution">
    <text evidence="1">The sequence shown here is derived from an EMBL/GenBank/DDBJ whole genome shotgun (WGS) entry which is preliminary data.</text>
</comment>
<sequence>MPGIAVKALDVAGGAQLAGGQDWFSVEGQLVVLRGDPVTPHLPLVPLHTAPIMAQGSPWMSIDGVPVCRAGHLANCGHATTGRGWFLIDE</sequence>
<dbReference type="InterPro" id="IPR008727">
    <property type="entry name" value="PAAR_motif"/>
</dbReference>
<evidence type="ECO:0000313" key="2">
    <source>
        <dbReference type="Proteomes" id="UP000577362"/>
    </source>
</evidence>
<accession>A0A840BUW0</accession>
<organism evidence="1 2">
    <name type="scientific">Chelatococcus caeni</name>
    <dbReference type="NCBI Taxonomy" id="1348468"/>
    <lineage>
        <taxon>Bacteria</taxon>
        <taxon>Pseudomonadati</taxon>
        <taxon>Pseudomonadota</taxon>
        <taxon>Alphaproteobacteria</taxon>
        <taxon>Hyphomicrobiales</taxon>
        <taxon>Chelatococcaceae</taxon>
        <taxon>Chelatococcus</taxon>
    </lineage>
</organism>
<proteinExistence type="predicted"/>
<evidence type="ECO:0000313" key="1">
    <source>
        <dbReference type="EMBL" id="MBB4016734.1"/>
    </source>
</evidence>
<reference evidence="1 2" key="1">
    <citation type="submission" date="2020-08" db="EMBL/GenBank/DDBJ databases">
        <title>Genomic Encyclopedia of Type Strains, Phase IV (KMG-IV): sequencing the most valuable type-strain genomes for metagenomic binning, comparative biology and taxonomic classification.</title>
        <authorList>
            <person name="Goeker M."/>
        </authorList>
    </citation>
    <scope>NUCLEOTIDE SEQUENCE [LARGE SCALE GENOMIC DNA]</scope>
    <source>
        <strain evidence="1 2">DSM 103737</strain>
    </source>
</reference>
<gene>
    <name evidence="1" type="ORF">GGR16_001740</name>
</gene>
<keyword evidence="2" id="KW-1185">Reference proteome</keyword>
<dbReference type="RefSeq" id="WP_183316273.1">
    <property type="nucleotide sequence ID" value="NZ_JACIEN010000001.1"/>
</dbReference>